<proteinExistence type="predicted"/>
<evidence type="ECO:0000313" key="3">
    <source>
        <dbReference type="Proteomes" id="UP001341840"/>
    </source>
</evidence>
<protein>
    <submittedName>
        <fullName evidence="2">Uncharacterized protein</fullName>
    </submittedName>
</protein>
<keyword evidence="3" id="KW-1185">Reference proteome</keyword>
<evidence type="ECO:0000313" key="2">
    <source>
        <dbReference type="EMBL" id="MED6122223.1"/>
    </source>
</evidence>
<accession>A0ABU6REC3</accession>
<dbReference type="EMBL" id="JASCZI010030400">
    <property type="protein sequence ID" value="MED6122223.1"/>
    <property type="molecule type" value="Genomic_DNA"/>
</dbReference>
<dbReference type="Proteomes" id="UP001341840">
    <property type="component" value="Unassembled WGS sequence"/>
</dbReference>
<name>A0ABU6REC3_9FABA</name>
<comment type="caution">
    <text evidence="2">The sequence shown here is derived from an EMBL/GenBank/DDBJ whole genome shotgun (WGS) entry which is preliminary data.</text>
</comment>
<feature type="region of interest" description="Disordered" evidence="1">
    <location>
        <begin position="1"/>
        <end position="39"/>
    </location>
</feature>
<gene>
    <name evidence="2" type="ORF">PIB30_037818</name>
</gene>
<sequence length="115" mass="13146">MAKISTSGISALISGDGKTNRDPRNSHGNGDSFPRINMEGNRGSKLEAMMIEDYDSDNEAFSYKRRAFKIQDKLKIAMRNQFLPSSYRENSLERLRKLKQGAQRLSKSTMYSYKI</sequence>
<organism evidence="2 3">
    <name type="scientific">Stylosanthes scabra</name>
    <dbReference type="NCBI Taxonomy" id="79078"/>
    <lineage>
        <taxon>Eukaryota</taxon>
        <taxon>Viridiplantae</taxon>
        <taxon>Streptophyta</taxon>
        <taxon>Embryophyta</taxon>
        <taxon>Tracheophyta</taxon>
        <taxon>Spermatophyta</taxon>
        <taxon>Magnoliopsida</taxon>
        <taxon>eudicotyledons</taxon>
        <taxon>Gunneridae</taxon>
        <taxon>Pentapetalae</taxon>
        <taxon>rosids</taxon>
        <taxon>fabids</taxon>
        <taxon>Fabales</taxon>
        <taxon>Fabaceae</taxon>
        <taxon>Papilionoideae</taxon>
        <taxon>50 kb inversion clade</taxon>
        <taxon>dalbergioids sensu lato</taxon>
        <taxon>Dalbergieae</taxon>
        <taxon>Pterocarpus clade</taxon>
        <taxon>Stylosanthes</taxon>
    </lineage>
</organism>
<reference evidence="2 3" key="1">
    <citation type="journal article" date="2023" name="Plants (Basel)">
        <title>Bridging the Gap: Combining Genomics and Transcriptomics Approaches to Understand Stylosanthes scabra, an Orphan Legume from the Brazilian Caatinga.</title>
        <authorList>
            <person name="Ferreira-Neto J.R.C."/>
            <person name="da Silva M.D."/>
            <person name="Binneck E."/>
            <person name="de Melo N.F."/>
            <person name="da Silva R.H."/>
            <person name="de Melo A.L.T.M."/>
            <person name="Pandolfi V."/>
            <person name="Bustamante F.O."/>
            <person name="Brasileiro-Vidal A.C."/>
            <person name="Benko-Iseppon A.M."/>
        </authorList>
    </citation>
    <scope>NUCLEOTIDE SEQUENCE [LARGE SCALE GENOMIC DNA]</scope>
    <source>
        <tissue evidence="2">Leaves</tissue>
    </source>
</reference>
<evidence type="ECO:0000256" key="1">
    <source>
        <dbReference type="SAM" id="MobiDB-lite"/>
    </source>
</evidence>